<dbReference type="AlphaFoldDB" id="A0AAN0Y129"/>
<evidence type="ECO:0000313" key="2">
    <source>
        <dbReference type="EMBL" id="ANQ11732.1"/>
    </source>
</evidence>
<reference evidence="2 3" key="1">
    <citation type="submission" date="2016-07" db="EMBL/GenBank/DDBJ databases">
        <title>Developing Vibrio natriegens as a novel, fast-growing host for biotechnology.</title>
        <authorList>
            <person name="Weinstock M.T."/>
            <person name="Hesek E.D."/>
            <person name="Wilson C.M."/>
            <person name="Gibson D.G."/>
        </authorList>
    </citation>
    <scope>NUCLEOTIDE SEQUENCE [LARGE SCALE GENOMIC DNA]</scope>
    <source>
        <strain evidence="2 3">ATCC 14048</strain>
    </source>
</reference>
<keyword evidence="1" id="KW-1133">Transmembrane helix</keyword>
<evidence type="ECO:0000256" key="1">
    <source>
        <dbReference type="SAM" id="Phobius"/>
    </source>
</evidence>
<name>A0AAN0Y129_VIBNA</name>
<dbReference type="KEGG" id="vna:PN96_10655"/>
<accession>A0AAN0Y129</accession>
<dbReference type="EMBL" id="CP016345">
    <property type="protein sequence ID" value="ANQ11732.1"/>
    <property type="molecule type" value="Genomic_DNA"/>
</dbReference>
<sequence>MFVELMNFKRQSAPRCISIITTNYDTFVTFENKFSYNFLLGFILIFFISIKTSAKKFPMISPLSSSLEKIYVV</sequence>
<feature type="transmembrane region" description="Helical" evidence="1">
    <location>
        <begin position="34"/>
        <end position="50"/>
    </location>
</feature>
<protein>
    <submittedName>
        <fullName evidence="2">Uncharacterized protein</fullName>
    </submittedName>
</protein>
<organism evidence="2 3">
    <name type="scientific">Vibrio natriegens NBRC 15636 = ATCC 14048 = DSM 759</name>
    <dbReference type="NCBI Taxonomy" id="1219067"/>
    <lineage>
        <taxon>Bacteria</taxon>
        <taxon>Pseudomonadati</taxon>
        <taxon>Pseudomonadota</taxon>
        <taxon>Gammaproteobacteria</taxon>
        <taxon>Vibrionales</taxon>
        <taxon>Vibrionaceae</taxon>
        <taxon>Vibrio</taxon>
    </lineage>
</organism>
<keyword evidence="3" id="KW-1185">Reference proteome</keyword>
<proteinExistence type="predicted"/>
<evidence type="ECO:0000313" key="3">
    <source>
        <dbReference type="Proteomes" id="UP000092741"/>
    </source>
</evidence>
<dbReference type="Proteomes" id="UP000092741">
    <property type="component" value="Chromosome 1"/>
</dbReference>
<keyword evidence="1" id="KW-0472">Membrane</keyword>
<gene>
    <name evidence="2" type="ORF">BA890_02685</name>
</gene>
<keyword evidence="1" id="KW-0812">Transmembrane</keyword>